<dbReference type="Proteomes" id="UP000600449">
    <property type="component" value="Unassembled WGS sequence"/>
</dbReference>
<keyword evidence="1 4" id="KW-0489">Methyltransferase</keyword>
<dbReference type="InterPro" id="IPR029063">
    <property type="entry name" value="SAM-dependent_MTases_sf"/>
</dbReference>
<dbReference type="GO" id="GO:0032259">
    <property type="term" value="P:methylation"/>
    <property type="evidence" value="ECO:0007669"/>
    <property type="project" value="UniProtKB-KW"/>
</dbReference>
<evidence type="ECO:0000313" key="5">
    <source>
        <dbReference type="Proteomes" id="UP000600449"/>
    </source>
</evidence>
<keyword evidence="2" id="KW-0808">Transferase</keyword>
<accession>A0A917QAD7</accession>
<dbReference type="RefSeq" id="WP_244645438.1">
    <property type="nucleotide sequence ID" value="NZ_BMMF01000008.1"/>
</dbReference>
<reference evidence="4 5" key="1">
    <citation type="journal article" date="2014" name="Int. J. Syst. Evol. Microbiol.">
        <title>Complete genome sequence of Corynebacterium casei LMG S-19264T (=DSM 44701T), isolated from a smear-ripened cheese.</title>
        <authorList>
            <consortium name="US DOE Joint Genome Institute (JGI-PGF)"/>
            <person name="Walter F."/>
            <person name="Albersmeier A."/>
            <person name="Kalinowski J."/>
            <person name="Ruckert C."/>
        </authorList>
    </citation>
    <scope>NUCLEOTIDE SEQUENCE [LARGE SCALE GENOMIC DNA]</scope>
    <source>
        <strain evidence="4 5">CGMCC 1.9161</strain>
    </source>
</reference>
<dbReference type="PANTHER" id="PTHR43464:SF19">
    <property type="entry name" value="UBIQUINONE BIOSYNTHESIS O-METHYLTRANSFERASE, MITOCHONDRIAL"/>
    <property type="match status" value="1"/>
</dbReference>
<keyword evidence="5" id="KW-1185">Reference proteome</keyword>
<comment type="caution">
    <text evidence="4">The sequence shown here is derived from an EMBL/GenBank/DDBJ whole genome shotgun (WGS) entry which is preliminary data.</text>
</comment>
<keyword evidence="3" id="KW-0949">S-adenosyl-L-methionine</keyword>
<evidence type="ECO:0000256" key="2">
    <source>
        <dbReference type="ARBA" id="ARBA00022679"/>
    </source>
</evidence>
<dbReference type="Pfam" id="PF05401">
    <property type="entry name" value="NodS"/>
    <property type="match status" value="1"/>
</dbReference>
<dbReference type="PANTHER" id="PTHR43464">
    <property type="entry name" value="METHYLTRANSFERASE"/>
    <property type="match status" value="1"/>
</dbReference>
<evidence type="ECO:0000313" key="4">
    <source>
        <dbReference type="EMBL" id="GGK39428.1"/>
    </source>
</evidence>
<organism evidence="4 5">
    <name type="scientific">Salinarimonas ramus</name>
    <dbReference type="NCBI Taxonomy" id="690164"/>
    <lineage>
        <taxon>Bacteria</taxon>
        <taxon>Pseudomonadati</taxon>
        <taxon>Pseudomonadota</taxon>
        <taxon>Alphaproteobacteria</taxon>
        <taxon>Hyphomicrobiales</taxon>
        <taxon>Salinarimonadaceae</taxon>
        <taxon>Salinarimonas</taxon>
    </lineage>
</organism>
<dbReference type="InterPro" id="IPR008715">
    <property type="entry name" value="SAM-MeTfrase_NodS-like"/>
</dbReference>
<name>A0A917QAD7_9HYPH</name>
<proteinExistence type="predicted"/>
<dbReference type="GO" id="GO:0009312">
    <property type="term" value="P:oligosaccharide biosynthetic process"/>
    <property type="evidence" value="ECO:0007669"/>
    <property type="project" value="InterPro"/>
</dbReference>
<dbReference type="EMBL" id="BMMF01000008">
    <property type="protein sequence ID" value="GGK39428.1"/>
    <property type="molecule type" value="Genomic_DNA"/>
</dbReference>
<protein>
    <submittedName>
        <fullName evidence="4">Methyltransferase</fullName>
    </submittedName>
</protein>
<gene>
    <name evidence="4" type="ORF">GCM10011322_28180</name>
</gene>
<dbReference type="SUPFAM" id="SSF53335">
    <property type="entry name" value="S-adenosyl-L-methionine-dependent methyltransferases"/>
    <property type="match status" value="1"/>
</dbReference>
<dbReference type="CDD" id="cd02440">
    <property type="entry name" value="AdoMet_MTases"/>
    <property type="match status" value="1"/>
</dbReference>
<dbReference type="GO" id="GO:0008757">
    <property type="term" value="F:S-adenosylmethionine-dependent methyltransferase activity"/>
    <property type="evidence" value="ECO:0007669"/>
    <property type="project" value="InterPro"/>
</dbReference>
<sequence>MTSRTTIRAETSLPDAYFEGLYARDVDPWRFETSAYERAKYDATLAALERPRYARALEVGCSIGVLTRDLARRCDALVATDVAEAALAKARARCADLRHVVFVRQRAPESWPAGTFDLVVLSEVLYYLDPAGVDGVAARVRASLEPGGEVVLVHWIGETDYPLSGDEAVARFAAALGPGFSEGRSERAPDYRLDTLRRT</sequence>
<dbReference type="AlphaFoldDB" id="A0A917QAD7"/>
<evidence type="ECO:0000256" key="3">
    <source>
        <dbReference type="ARBA" id="ARBA00022691"/>
    </source>
</evidence>
<dbReference type="Gene3D" id="3.40.50.150">
    <property type="entry name" value="Vaccinia Virus protein VP39"/>
    <property type="match status" value="1"/>
</dbReference>
<evidence type="ECO:0000256" key="1">
    <source>
        <dbReference type="ARBA" id="ARBA00022603"/>
    </source>
</evidence>